<feature type="domain" description="Cyclic nucleotide-binding" evidence="2">
    <location>
        <begin position="98"/>
        <end position="196"/>
    </location>
</feature>
<dbReference type="KEGG" id="hadh:FRZ61_18900"/>
<dbReference type="CDD" id="cd00038">
    <property type="entry name" value="CAP_ED"/>
    <property type="match status" value="1"/>
</dbReference>
<dbReference type="PANTHER" id="PTHR24567:SF74">
    <property type="entry name" value="HTH-TYPE TRANSCRIPTIONAL REGULATOR ARCR"/>
    <property type="match status" value="1"/>
</dbReference>
<keyword evidence="1" id="KW-1133">Transmembrane helix</keyword>
<dbReference type="PROSITE" id="PS50042">
    <property type="entry name" value="CNMP_BINDING_3"/>
    <property type="match status" value="1"/>
</dbReference>
<dbReference type="EMBL" id="CP042582">
    <property type="protein sequence ID" value="QEX21961.1"/>
    <property type="molecule type" value="Genomic_DNA"/>
</dbReference>
<accession>A0A5J6MXD0</accession>
<gene>
    <name evidence="3" type="ORF">FRZ61_18900</name>
</gene>
<dbReference type="GO" id="GO:0005829">
    <property type="term" value="C:cytosol"/>
    <property type="evidence" value="ECO:0007669"/>
    <property type="project" value="TreeGrafter"/>
</dbReference>
<dbReference type="Gene3D" id="2.60.120.10">
    <property type="entry name" value="Jelly Rolls"/>
    <property type="match status" value="1"/>
</dbReference>
<dbReference type="SMART" id="SM00100">
    <property type="entry name" value="cNMP"/>
    <property type="match status" value="1"/>
</dbReference>
<evidence type="ECO:0000259" key="2">
    <source>
        <dbReference type="PROSITE" id="PS50042"/>
    </source>
</evidence>
<evidence type="ECO:0000313" key="3">
    <source>
        <dbReference type="EMBL" id="QEX21961.1"/>
    </source>
</evidence>
<dbReference type="Pfam" id="PF04831">
    <property type="entry name" value="POPDC1-3"/>
    <property type="match status" value="1"/>
</dbReference>
<organism evidence="3 4">
    <name type="scientific">Hypericibacter adhaerens</name>
    <dbReference type="NCBI Taxonomy" id="2602016"/>
    <lineage>
        <taxon>Bacteria</taxon>
        <taxon>Pseudomonadati</taxon>
        <taxon>Pseudomonadota</taxon>
        <taxon>Alphaproteobacteria</taxon>
        <taxon>Rhodospirillales</taxon>
        <taxon>Dongiaceae</taxon>
        <taxon>Hypericibacter</taxon>
    </lineage>
</organism>
<dbReference type="InterPro" id="IPR000595">
    <property type="entry name" value="cNMP-bd_dom"/>
</dbReference>
<sequence>MNTLLTVMTWQDWAANLCYALLAVSYLVTSLWWLRGLAILALGLEGIYFYFGSTPPLWVGIVWAAIFVAINAGQLLRMTRDRFSVKLSEQERSLHKGLFEGMSTVGFCRLLKSGRWRECAGGEVLTWEGRPVPELYVMTDGLAKVEVNGGIVALVRAGSFVGEMSFLTGAPACATVTSVGSCKVFSISKERLSQLLAVDEGLRTAIHRIIGRDLVYKLQCSLPLPLAS</sequence>
<keyword evidence="1" id="KW-0472">Membrane</keyword>
<dbReference type="Proteomes" id="UP000325797">
    <property type="component" value="Chromosome"/>
</dbReference>
<protein>
    <recommendedName>
        <fullName evidence="2">Cyclic nucleotide-binding domain-containing protein</fullName>
    </recommendedName>
</protein>
<evidence type="ECO:0000313" key="4">
    <source>
        <dbReference type="Proteomes" id="UP000325797"/>
    </source>
</evidence>
<dbReference type="InterPro" id="IPR014710">
    <property type="entry name" value="RmlC-like_jellyroll"/>
</dbReference>
<dbReference type="InterPro" id="IPR050397">
    <property type="entry name" value="Env_Response_Regulators"/>
</dbReference>
<dbReference type="PANTHER" id="PTHR24567">
    <property type="entry name" value="CRP FAMILY TRANSCRIPTIONAL REGULATORY PROTEIN"/>
    <property type="match status" value="1"/>
</dbReference>
<dbReference type="OrthoDB" id="7946922at2"/>
<reference evidence="3 4" key="1">
    <citation type="submission" date="2019-08" db="EMBL/GenBank/DDBJ databases">
        <title>Hyperibacter terrae gen. nov., sp. nov. and Hyperibacter viscosus sp. nov., two new members in the family Rhodospirillaceae isolated from the rhizosphere of Hypericum perforatum.</title>
        <authorList>
            <person name="Noviana Z."/>
        </authorList>
    </citation>
    <scope>NUCLEOTIDE SEQUENCE [LARGE SCALE GENOMIC DNA]</scope>
    <source>
        <strain evidence="3 4">R5959</strain>
    </source>
</reference>
<dbReference type="SUPFAM" id="SSF51206">
    <property type="entry name" value="cAMP-binding domain-like"/>
    <property type="match status" value="1"/>
</dbReference>
<dbReference type="GO" id="GO:0003700">
    <property type="term" value="F:DNA-binding transcription factor activity"/>
    <property type="evidence" value="ECO:0007669"/>
    <property type="project" value="TreeGrafter"/>
</dbReference>
<keyword evidence="4" id="KW-1185">Reference proteome</keyword>
<name>A0A5J6MXD0_9PROT</name>
<dbReference type="Pfam" id="PF00027">
    <property type="entry name" value="cNMP_binding"/>
    <property type="match status" value="1"/>
</dbReference>
<dbReference type="InterPro" id="IPR055272">
    <property type="entry name" value="POPDC1-3_dom"/>
</dbReference>
<feature type="transmembrane region" description="Helical" evidence="1">
    <location>
        <begin position="57"/>
        <end position="76"/>
    </location>
</feature>
<dbReference type="InterPro" id="IPR018490">
    <property type="entry name" value="cNMP-bd_dom_sf"/>
</dbReference>
<proteinExistence type="predicted"/>
<dbReference type="AlphaFoldDB" id="A0A5J6MXD0"/>
<dbReference type="RefSeq" id="WP_151116914.1">
    <property type="nucleotide sequence ID" value="NZ_CP042582.1"/>
</dbReference>
<keyword evidence="1" id="KW-0812">Transmembrane</keyword>
<evidence type="ECO:0000256" key="1">
    <source>
        <dbReference type="SAM" id="Phobius"/>
    </source>
</evidence>